<accession>A0A7I8VZ63</accession>
<dbReference type="GO" id="GO:0005801">
    <property type="term" value="C:cis-Golgi network"/>
    <property type="evidence" value="ECO:0007669"/>
    <property type="project" value="TreeGrafter"/>
</dbReference>
<evidence type="ECO:0000256" key="3">
    <source>
        <dbReference type="SAM" id="MobiDB-lite"/>
    </source>
</evidence>
<dbReference type="InterPro" id="IPR043976">
    <property type="entry name" value="GOLGA_cons_dom"/>
</dbReference>
<feature type="coiled-coil region" evidence="2">
    <location>
        <begin position="168"/>
        <end position="439"/>
    </location>
</feature>
<evidence type="ECO:0000259" key="4">
    <source>
        <dbReference type="Pfam" id="PF15070"/>
    </source>
</evidence>
<feature type="compositionally biased region" description="Low complexity" evidence="3">
    <location>
        <begin position="99"/>
        <end position="113"/>
    </location>
</feature>
<feature type="compositionally biased region" description="Basic residues" evidence="3">
    <location>
        <begin position="12"/>
        <end position="25"/>
    </location>
</feature>
<dbReference type="AlphaFoldDB" id="A0A7I8VZ63"/>
<feature type="compositionally biased region" description="Basic and acidic residues" evidence="3">
    <location>
        <begin position="44"/>
        <end position="82"/>
    </location>
</feature>
<evidence type="ECO:0000313" key="5">
    <source>
        <dbReference type="EMBL" id="CAD5121628.1"/>
    </source>
</evidence>
<feature type="coiled-coil region" evidence="2">
    <location>
        <begin position="604"/>
        <end position="631"/>
    </location>
</feature>
<evidence type="ECO:0000256" key="2">
    <source>
        <dbReference type="SAM" id="Coils"/>
    </source>
</evidence>
<dbReference type="OrthoDB" id="5978643at2759"/>
<dbReference type="GO" id="GO:0032580">
    <property type="term" value="C:Golgi cisterna membrane"/>
    <property type="evidence" value="ECO:0007669"/>
    <property type="project" value="TreeGrafter"/>
</dbReference>
<protein>
    <submittedName>
        <fullName evidence="5">DgyrCDS10122</fullName>
    </submittedName>
</protein>
<dbReference type="Gene3D" id="1.10.287.1490">
    <property type="match status" value="1"/>
</dbReference>
<feature type="domain" description="Golgin subfamily A conserved" evidence="4">
    <location>
        <begin position="485"/>
        <end position="633"/>
    </location>
</feature>
<feature type="compositionally biased region" description="Polar residues" evidence="3">
    <location>
        <begin position="83"/>
        <end position="98"/>
    </location>
</feature>
<keyword evidence="6" id="KW-1185">Reference proteome</keyword>
<dbReference type="EMBL" id="CAJFCJ010000014">
    <property type="protein sequence ID" value="CAD5121628.1"/>
    <property type="molecule type" value="Genomic_DNA"/>
</dbReference>
<dbReference type="GO" id="GO:0007030">
    <property type="term" value="P:Golgi organization"/>
    <property type="evidence" value="ECO:0007669"/>
    <property type="project" value="TreeGrafter"/>
</dbReference>
<organism evidence="5 6">
    <name type="scientific">Dimorphilus gyrociliatus</name>
    <dbReference type="NCBI Taxonomy" id="2664684"/>
    <lineage>
        <taxon>Eukaryota</taxon>
        <taxon>Metazoa</taxon>
        <taxon>Spiralia</taxon>
        <taxon>Lophotrochozoa</taxon>
        <taxon>Annelida</taxon>
        <taxon>Polychaeta</taxon>
        <taxon>Polychaeta incertae sedis</taxon>
        <taxon>Dinophilidae</taxon>
        <taxon>Dimorphilus</taxon>
    </lineage>
</organism>
<dbReference type="InterPro" id="IPR024858">
    <property type="entry name" value="GOLGA"/>
</dbReference>
<feature type="compositionally biased region" description="Polar residues" evidence="3">
    <location>
        <begin position="114"/>
        <end position="123"/>
    </location>
</feature>
<keyword evidence="1 2" id="KW-0175">Coiled coil</keyword>
<feature type="region of interest" description="Disordered" evidence="3">
    <location>
        <begin position="1"/>
        <end position="124"/>
    </location>
</feature>
<dbReference type="Proteomes" id="UP000549394">
    <property type="component" value="Unassembled WGS sequence"/>
</dbReference>
<evidence type="ECO:0000313" key="6">
    <source>
        <dbReference type="Proteomes" id="UP000549394"/>
    </source>
</evidence>
<feature type="coiled-coil region" evidence="2">
    <location>
        <begin position="485"/>
        <end position="512"/>
    </location>
</feature>
<evidence type="ECO:0000256" key="1">
    <source>
        <dbReference type="ARBA" id="ARBA00023054"/>
    </source>
</evidence>
<reference evidence="5 6" key="1">
    <citation type="submission" date="2020-08" db="EMBL/GenBank/DDBJ databases">
        <authorList>
            <person name="Hejnol A."/>
        </authorList>
    </citation>
    <scope>NUCLEOTIDE SEQUENCE [LARGE SCALE GENOMIC DNA]</scope>
</reference>
<dbReference type="Pfam" id="PF15070">
    <property type="entry name" value="GOLGA2L5"/>
    <property type="match status" value="2"/>
</dbReference>
<sequence length="701" mass="79396">MEDVSKKEKLAAGKRKLNQFRKAKNKRNDQRNGDLNGDILNTSAKEDTVKTTVKEEKKPLKDDNFRPKPDIVDKTRVEDVEKTVNNSLSHVNGVLQQHSKSPPVRTSSSPVSTAQNGHSNTPSKDAMALREQLHVHVQTIGILVGEKTELQSALSGAQRNAQQRLDEATELSGRLKASRQRVADLEREVQTAHNRRQQLEEMSKNLTEDIKRLKVDLSKSIRNKEEALQQVNEFRQRLSEAVGNNGKLEDSLMELRTQLELTQLKAEHTESNDEIHQKMDCLIAERSQLQHTIDRLTAERDNIIEQYENRLSNSTNQMNSVQAQLSEATESLRNTSTKLEDAHTQANLANEEVEVLKMQNAKLASANEHLSLNIAQKEQQILHLESTIKELEQNSSCASAVSAQLESEKVALSRALVQNRELKEQLSELQNGFVKVSNDNMELLTKYQTAQHSSNELRSKLTQSEANNLSYEDRIRHWQAKSIELEKAEMELNESMKRIEELSTENEHLKSMCNNSTASVTSVSSTNAIDSDEYEALCTAKHQVEERLVRSMKEQADISTRAEELEHLVMQLQGETDTIGEYVTLYQQQRAVLKERAVEREQYVVKLSQERSELQDKLAELQALVMQLLGEKKLLNSYHTQRSLESEIAKSEIENSIPEEETPPTAKRIMHLITDIAHTSTPSSSSGYVHCSHCVGKLINV</sequence>
<gene>
    <name evidence="5" type="ORF">DGYR_LOCUS9557</name>
</gene>
<dbReference type="GO" id="GO:0000137">
    <property type="term" value="C:Golgi cis cisterna"/>
    <property type="evidence" value="ECO:0007669"/>
    <property type="project" value="TreeGrafter"/>
</dbReference>
<dbReference type="PANTHER" id="PTHR10881:SF46">
    <property type="entry name" value="GOLGIN SUBFAMILY A MEMBER 2"/>
    <property type="match status" value="1"/>
</dbReference>
<name>A0A7I8VZ63_9ANNE</name>
<feature type="domain" description="Golgin subfamily A conserved" evidence="4">
    <location>
        <begin position="261"/>
        <end position="463"/>
    </location>
</feature>
<dbReference type="PANTHER" id="PTHR10881">
    <property type="entry name" value="GOLGIN SUBFAMILY A MEMBER-RELATED"/>
    <property type="match status" value="1"/>
</dbReference>
<feature type="compositionally biased region" description="Basic and acidic residues" evidence="3">
    <location>
        <begin position="1"/>
        <end position="11"/>
    </location>
</feature>
<comment type="caution">
    <text evidence="5">The sequence shown here is derived from an EMBL/GenBank/DDBJ whole genome shotgun (WGS) entry which is preliminary data.</text>
</comment>
<proteinExistence type="predicted"/>